<protein>
    <submittedName>
        <fullName evidence="1">Uncharacterized protein</fullName>
    </submittedName>
</protein>
<reference evidence="1" key="2">
    <citation type="submission" date="2020-08" db="EMBL/GenBank/DDBJ databases">
        <authorList>
            <person name="Chen M."/>
            <person name="Teng W."/>
            <person name="Zhao L."/>
            <person name="Hu C."/>
            <person name="Zhou Y."/>
            <person name="Han B."/>
            <person name="Song L."/>
            <person name="Shu W."/>
        </authorList>
    </citation>
    <scope>NUCLEOTIDE SEQUENCE</scope>
    <source>
        <strain evidence="1">FACHB-1277</strain>
    </source>
</reference>
<reference evidence="1" key="1">
    <citation type="journal article" date="2015" name="ISME J.">
        <title>Draft Genome Sequence of Streptomyces incarnatus NRRL8089, which Produces the Nucleoside Antibiotic Sinefungin.</title>
        <authorList>
            <person name="Oshima K."/>
            <person name="Hattori M."/>
            <person name="Shimizu H."/>
            <person name="Fukuda K."/>
            <person name="Nemoto M."/>
            <person name="Inagaki K."/>
            <person name="Tamura T."/>
        </authorList>
    </citation>
    <scope>NUCLEOTIDE SEQUENCE</scope>
    <source>
        <strain evidence="1">FACHB-1277</strain>
    </source>
</reference>
<dbReference type="Proteomes" id="UP000631421">
    <property type="component" value="Unassembled WGS sequence"/>
</dbReference>
<accession>A0A926USL0</accession>
<sequence>MAQTLKITLPDNLDEELTAQAVRLNQSPETILLQALTRQLKILSQVSLLPHSS</sequence>
<dbReference type="RefSeq" id="WP_190350339.1">
    <property type="nucleotide sequence ID" value="NZ_JACJPY010000016.1"/>
</dbReference>
<dbReference type="AlphaFoldDB" id="A0A926USL0"/>
<keyword evidence="2" id="KW-1185">Reference proteome</keyword>
<dbReference type="EMBL" id="JACJPY010000016">
    <property type="protein sequence ID" value="MBD2149968.1"/>
    <property type="molecule type" value="Genomic_DNA"/>
</dbReference>
<evidence type="ECO:0000313" key="1">
    <source>
        <dbReference type="EMBL" id="MBD2149968.1"/>
    </source>
</evidence>
<comment type="caution">
    <text evidence="1">The sequence shown here is derived from an EMBL/GenBank/DDBJ whole genome shotgun (WGS) entry which is preliminary data.</text>
</comment>
<evidence type="ECO:0000313" key="2">
    <source>
        <dbReference type="Proteomes" id="UP000631421"/>
    </source>
</evidence>
<name>A0A926USL0_9CYAN</name>
<proteinExistence type="predicted"/>
<gene>
    <name evidence="1" type="ORF">H6F44_07515</name>
</gene>
<organism evidence="1 2">
    <name type="scientific">Pseudanabaena cinerea FACHB-1277</name>
    <dbReference type="NCBI Taxonomy" id="2949581"/>
    <lineage>
        <taxon>Bacteria</taxon>
        <taxon>Bacillati</taxon>
        <taxon>Cyanobacteriota</taxon>
        <taxon>Cyanophyceae</taxon>
        <taxon>Pseudanabaenales</taxon>
        <taxon>Pseudanabaenaceae</taxon>
        <taxon>Pseudanabaena</taxon>
        <taxon>Pseudanabaena cinerea</taxon>
    </lineage>
</organism>